<evidence type="ECO:0000313" key="4">
    <source>
        <dbReference type="Proteomes" id="UP000216020"/>
    </source>
</evidence>
<dbReference type="OrthoDB" id="9780943at2"/>
<accession>A0A261SKI6</accession>
<proteinExistence type="inferred from homology"/>
<evidence type="ECO:0000256" key="1">
    <source>
        <dbReference type="ARBA" id="ARBA00006987"/>
    </source>
</evidence>
<evidence type="ECO:0008006" key="5">
    <source>
        <dbReference type="Google" id="ProtNLM"/>
    </source>
</evidence>
<evidence type="ECO:0000313" key="3">
    <source>
        <dbReference type="EMBL" id="OZI37906.1"/>
    </source>
</evidence>
<sequence length="324" mass="33583">MFKVLTKLLLMGGLAVAAGAALGAETYPARPVRMVVAYPAGGTTDIAARVLAKALSEHMHGSFVVENRAGGGGVIGASLVANATPDGYTLLFGASPELSIAKSTKKDVAYDPEKSFAPIALVGQAPFVLVANKDFPPNNVRELIAYAKAHPGAVNFSSFGSGTSNHLTGELLNLDAGIKMTHVPYRGSAPSLTDLMGGQIQVTFDTITTVLPLIQSGKIKALAMATAQRSALLPDLPTIAESGVPGFSGGTWFGLVAPKGTPEAVVQALSNATTAALNDPAVKKDLENRGIVTDAQSPQYFAKYLASETAKWQRVANKIGLQPQ</sequence>
<dbReference type="Gene3D" id="3.40.190.10">
    <property type="entry name" value="Periplasmic binding protein-like II"/>
    <property type="match status" value="1"/>
</dbReference>
<dbReference type="PANTHER" id="PTHR42928:SF5">
    <property type="entry name" value="BLR1237 PROTEIN"/>
    <property type="match status" value="1"/>
</dbReference>
<dbReference type="SUPFAM" id="SSF53850">
    <property type="entry name" value="Periplasmic binding protein-like II"/>
    <property type="match status" value="1"/>
</dbReference>
<dbReference type="AlphaFoldDB" id="A0A261SKI6"/>
<dbReference type="EMBL" id="NEVM01000001">
    <property type="protein sequence ID" value="OZI37906.1"/>
    <property type="molecule type" value="Genomic_DNA"/>
</dbReference>
<keyword evidence="2" id="KW-0732">Signal</keyword>
<protein>
    <recommendedName>
        <fullName evidence="5">LacI family transcriptional regulator</fullName>
    </recommendedName>
</protein>
<evidence type="ECO:0000256" key="2">
    <source>
        <dbReference type="SAM" id="SignalP"/>
    </source>
</evidence>
<reference evidence="4" key="1">
    <citation type="submission" date="2017-05" db="EMBL/GenBank/DDBJ databases">
        <title>Complete and WGS of Bordetella genogroups.</title>
        <authorList>
            <person name="Spilker T."/>
            <person name="Lipuma J."/>
        </authorList>
    </citation>
    <scope>NUCLEOTIDE SEQUENCE [LARGE SCALE GENOMIC DNA]</scope>
    <source>
        <strain evidence="4">AU16122</strain>
    </source>
</reference>
<name>A0A261SKI6_9BORD</name>
<dbReference type="Pfam" id="PF03401">
    <property type="entry name" value="TctC"/>
    <property type="match status" value="1"/>
</dbReference>
<gene>
    <name evidence="3" type="ORF">CAL29_05935</name>
</gene>
<feature type="signal peptide" evidence="2">
    <location>
        <begin position="1"/>
        <end position="23"/>
    </location>
</feature>
<dbReference type="CDD" id="cd13578">
    <property type="entry name" value="PBP2_Bug27"/>
    <property type="match status" value="1"/>
</dbReference>
<dbReference type="RefSeq" id="WP_094852006.1">
    <property type="nucleotide sequence ID" value="NZ_NEVM01000001.1"/>
</dbReference>
<dbReference type="PIRSF" id="PIRSF017082">
    <property type="entry name" value="YflP"/>
    <property type="match status" value="1"/>
</dbReference>
<organism evidence="3 4">
    <name type="scientific">Bordetella genomosp. 10</name>
    <dbReference type="NCBI Taxonomy" id="1416804"/>
    <lineage>
        <taxon>Bacteria</taxon>
        <taxon>Pseudomonadati</taxon>
        <taxon>Pseudomonadota</taxon>
        <taxon>Betaproteobacteria</taxon>
        <taxon>Burkholderiales</taxon>
        <taxon>Alcaligenaceae</taxon>
        <taxon>Bordetella</taxon>
    </lineage>
</organism>
<dbReference type="InterPro" id="IPR042100">
    <property type="entry name" value="Bug_dom1"/>
</dbReference>
<dbReference type="Gene3D" id="3.40.190.150">
    <property type="entry name" value="Bordetella uptake gene, domain 1"/>
    <property type="match status" value="1"/>
</dbReference>
<comment type="similarity">
    <text evidence="1">Belongs to the UPF0065 (bug) family.</text>
</comment>
<dbReference type="PANTHER" id="PTHR42928">
    <property type="entry name" value="TRICARBOXYLATE-BINDING PROTEIN"/>
    <property type="match status" value="1"/>
</dbReference>
<feature type="chain" id="PRO_5013215379" description="LacI family transcriptional regulator" evidence="2">
    <location>
        <begin position="24"/>
        <end position="324"/>
    </location>
</feature>
<dbReference type="InterPro" id="IPR005064">
    <property type="entry name" value="BUG"/>
</dbReference>
<comment type="caution">
    <text evidence="3">The sequence shown here is derived from an EMBL/GenBank/DDBJ whole genome shotgun (WGS) entry which is preliminary data.</text>
</comment>
<dbReference type="Proteomes" id="UP000216020">
    <property type="component" value="Unassembled WGS sequence"/>
</dbReference>
<keyword evidence="4" id="KW-1185">Reference proteome</keyword>